<dbReference type="InterPro" id="IPR015424">
    <property type="entry name" value="PyrdxlP-dep_Trfase"/>
</dbReference>
<dbReference type="NCBIfam" id="NF004624">
    <property type="entry name" value="PRK05964.1"/>
    <property type="match status" value="1"/>
</dbReference>
<evidence type="ECO:0000256" key="3">
    <source>
        <dbReference type="ARBA" id="ARBA00022576"/>
    </source>
</evidence>
<dbReference type="CDD" id="cd00610">
    <property type="entry name" value="OAT_like"/>
    <property type="match status" value="1"/>
</dbReference>
<comment type="function">
    <text evidence="9">Catalyzes the transfer of the alpha-amino group from S-adenosyl-L-methionine (SAM) to 7-keto-8-aminopelargonic acid (KAPA) to form 7,8-diaminopelargonic acid (DAPA). It is the only aminotransferase known to utilize SAM as an amino donor.</text>
</comment>
<keyword evidence="5 9" id="KW-0949">S-adenosyl-L-methionine</keyword>
<feature type="modified residue" description="N6-(pyridoxal phosphate)lysine" evidence="9">
    <location>
        <position position="265"/>
    </location>
</feature>
<dbReference type="EMBL" id="FTNM01000003">
    <property type="protein sequence ID" value="SIR15631.1"/>
    <property type="molecule type" value="Genomic_DNA"/>
</dbReference>
<keyword evidence="3 9" id="KW-0032">Aminotransferase</keyword>
<dbReference type="GO" id="GO:0004015">
    <property type="term" value="F:adenosylmethionine-8-amino-7-oxononanoate transaminase activity"/>
    <property type="evidence" value="ECO:0007669"/>
    <property type="project" value="UniProtKB-UniRule"/>
</dbReference>
<dbReference type="InterPro" id="IPR005815">
    <property type="entry name" value="BioA"/>
</dbReference>
<feature type="binding site" evidence="9">
    <location>
        <position position="142"/>
    </location>
    <ligand>
        <name>substrate</name>
    </ligand>
</feature>
<dbReference type="NCBIfam" id="TIGR00508">
    <property type="entry name" value="bioA"/>
    <property type="match status" value="1"/>
</dbReference>
<keyword evidence="9" id="KW-0963">Cytoplasm</keyword>
<dbReference type="SUPFAM" id="SSF53383">
    <property type="entry name" value="PLP-dependent transferases"/>
    <property type="match status" value="1"/>
</dbReference>
<feature type="binding site" evidence="9">
    <location>
        <position position="236"/>
    </location>
    <ligand>
        <name>pyridoxal 5'-phosphate</name>
        <dbReference type="ChEBI" id="CHEBI:597326"/>
    </ligand>
</feature>
<dbReference type="InterPro" id="IPR015422">
    <property type="entry name" value="PyrdxlP-dep_Trfase_small"/>
</dbReference>
<feature type="binding site" evidence="9">
    <location>
        <position position="299"/>
    </location>
    <ligand>
        <name>substrate</name>
    </ligand>
</feature>
<dbReference type="Proteomes" id="UP000185924">
    <property type="component" value="Unassembled WGS sequence"/>
</dbReference>
<keyword evidence="6 9" id="KW-0093">Biotin biosynthesis</keyword>
<dbReference type="UniPathway" id="UPA00078">
    <property type="reaction ID" value="UER00160"/>
</dbReference>
<comment type="subcellular location">
    <subcellularLocation>
        <location evidence="9">Cytoplasm</location>
    </subcellularLocation>
</comment>
<dbReference type="GO" id="GO:0004141">
    <property type="term" value="F:dethiobiotin synthase activity"/>
    <property type="evidence" value="ECO:0007669"/>
    <property type="project" value="TreeGrafter"/>
</dbReference>
<accession>A0A1N6YMJ1</accession>
<dbReference type="Gene3D" id="3.90.1150.10">
    <property type="entry name" value="Aspartate Aminotransferase, domain 1"/>
    <property type="match status" value="1"/>
</dbReference>
<protein>
    <recommendedName>
        <fullName evidence="9">Adenosylmethionine-8-amino-7-oxononanoate aminotransferase</fullName>
        <ecNumber evidence="9">2.6.1.62</ecNumber>
    </recommendedName>
    <alternativeName>
        <fullName evidence="9">7,8-diamino-pelargonic acid aminotransferase</fullName>
        <shortName evidence="9">DAPA AT</shortName>
        <shortName evidence="9">DAPA aminotransferase</shortName>
    </alternativeName>
    <alternativeName>
        <fullName evidence="9">7,8-diaminononanoate synthase</fullName>
        <shortName evidence="9">DANS</shortName>
    </alternativeName>
    <alternativeName>
        <fullName evidence="9">Diaminopelargonic acid synthase</fullName>
    </alternativeName>
</protein>
<comment type="similarity">
    <text evidence="9">Belongs to the class-III pyridoxal-phosphate-dependent aminotransferase family. BioA subfamily.</text>
</comment>
<feature type="binding site" evidence="9">
    <location>
        <position position="389"/>
    </location>
    <ligand>
        <name>substrate</name>
    </ligand>
</feature>
<dbReference type="GO" id="GO:0051537">
    <property type="term" value="F:2 iron, 2 sulfur cluster binding"/>
    <property type="evidence" value="ECO:0007669"/>
    <property type="project" value="UniProtKB-KW"/>
</dbReference>
<dbReference type="RefSeq" id="WP_076422396.1">
    <property type="nucleotide sequence ID" value="NZ_FTNM01000003.1"/>
</dbReference>
<feature type="binding site" evidence="9">
    <location>
        <position position="265"/>
    </location>
    <ligand>
        <name>substrate</name>
    </ligand>
</feature>
<proteinExistence type="inferred from homology"/>
<dbReference type="GO" id="GO:0030170">
    <property type="term" value="F:pyridoxal phosphate binding"/>
    <property type="evidence" value="ECO:0007669"/>
    <property type="project" value="UniProtKB-UniRule"/>
</dbReference>
<dbReference type="GO" id="GO:0005737">
    <property type="term" value="C:cytoplasm"/>
    <property type="evidence" value="ECO:0007669"/>
    <property type="project" value="UniProtKB-SubCell"/>
</dbReference>
<comment type="subunit">
    <text evidence="9">Homodimer.</text>
</comment>
<evidence type="ECO:0000313" key="11">
    <source>
        <dbReference type="Proteomes" id="UP000185924"/>
    </source>
</evidence>
<evidence type="ECO:0000313" key="10">
    <source>
        <dbReference type="EMBL" id="SIR15631.1"/>
    </source>
</evidence>
<evidence type="ECO:0000256" key="5">
    <source>
        <dbReference type="ARBA" id="ARBA00022691"/>
    </source>
</evidence>
<feature type="binding site" evidence="9">
    <location>
        <position position="50"/>
    </location>
    <ligand>
        <name>substrate</name>
    </ligand>
</feature>
<dbReference type="PANTHER" id="PTHR42684:SF3">
    <property type="entry name" value="ADENOSYLMETHIONINE-8-AMINO-7-OXONONANOATE AMINOTRANSFERASE"/>
    <property type="match status" value="1"/>
</dbReference>
<dbReference type="EC" id="2.6.1.62" evidence="9"/>
<keyword evidence="7 9" id="KW-0663">Pyridoxal phosphate</keyword>
<comment type="pathway">
    <text evidence="2 9">Cofactor biosynthesis; biotin biosynthesis; 7,8-diaminononanoate from 8-amino-7-oxononanoate (SAM route): step 1/1.</text>
</comment>
<keyword evidence="11" id="KW-1185">Reference proteome</keyword>
<name>A0A1N6YMJ1_9BACT</name>
<feature type="binding site" evidence="9">
    <location>
        <begin position="300"/>
        <end position="301"/>
    </location>
    <ligand>
        <name>pyridoxal 5'-phosphate</name>
        <dbReference type="ChEBI" id="CHEBI:597326"/>
    </ligand>
</feature>
<evidence type="ECO:0000256" key="7">
    <source>
        <dbReference type="ARBA" id="ARBA00022898"/>
    </source>
</evidence>
<feature type="site" description="Participates in the substrate recognition with KAPA and in a stacking interaction with the adenine ring of SAM" evidence="9">
    <location>
        <position position="15"/>
    </location>
</feature>
<feature type="binding site" evidence="9">
    <location>
        <begin position="110"/>
        <end position="111"/>
    </location>
    <ligand>
        <name>pyridoxal 5'-phosphate</name>
        <dbReference type="ChEBI" id="CHEBI:597326"/>
    </ligand>
</feature>
<evidence type="ECO:0000256" key="2">
    <source>
        <dbReference type="ARBA" id="ARBA00005063"/>
    </source>
</evidence>
<dbReference type="GO" id="GO:0009102">
    <property type="term" value="P:biotin biosynthetic process"/>
    <property type="evidence" value="ECO:0007669"/>
    <property type="project" value="UniProtKB-UniRule"/>
</dbReference>
<dbReference type="Gene3D" id="3.40.640.10">
    <property type="entry name" value="Type I PLP-dependent aspartate aminotransferase-like (Major domain)"/>
    <property type="match status" value="1"/>
</dbReference>
<dbReference type="Pfam" id="PF00202">
    <property type="entry name" value="Aminotran_3"/>
    <property type="match status" value="1"/>
</dbReference>
<dbReference type="OrthoDB" id="9762089at2"/>
<reference evidence="11" key="1">
    <citation type="submission" date="2017-01" db="EMBL/GenBank/DDBJ databases">
        <authorList>
            <person name="Varghese N."/>
            <person name="Submissions S."/>
        </authorList>
    </citation>
    <scope>NUCLEOTIDE SEQUENCE [LARGE SCALE GENOMIC DNA]</scope>
    <source>
        <strain evidence="11">DM9</strain>
    </source>
</reference>
<dbReference type="InterPro" id="IPR005814">
    <property type="entry name" value="Aminotrans_3"/>
</dbReference>
<dbReference type="InterPro" id="IPR015421">
    <property type="entry name" value="PyrdxlP-dep_Trfase_major"/>
</dbReference>
<organism evidence="10 11">
    <name type="scientific">Pontibacter lucknowensis</name>
    <dbReference type="NCBI Taxonomy" id="1077936"/>
    <lineage>
        <taxon>Bacteria</taxon>
        <taxon>Pseudomonadati</taxon>
        <taxon>Bacteroidota</taxon>
        <taxon>Cytophagia</taxon>
        <taxon>Cytophagales</taxon>
        <taxon>Hymenobacteraceae</taxon>
        <taxon>Pontibacter</taxon>
    </lineage>
</organism>
<dbReference type="STRING" id="1077936.SAMN05421545_2584"/>
<evidence type="ECO:0000256" key="8">
    <source>
        <dbReference type="ARBA" id="ARBA00048449"/>
    </source>
</evidence>
<comment type="catalytic activity">
    <reaction evidence="8 9">
        <text>(8S)-8-amino-7-oxononanoate + S-adenosyl-L-methionine = S-adenosyl-4-methylsulfanyl-2-oxobutanoate + (7R,8S)-7,8-diammoniononanoate</text>
        <dbReference type="Rhea" id="RHEA:16861"/>
        <dbReference type="ChEBI" id="CHEBI:16490"/>
        <dbReference type="ChEBI" id="CHEBI:59789"/>
        <dbReference type="ChEBI" id="CHEBI:149468"/>
        <dbReference type="ChEBI" id="CHEBI:149469"/>
        <dbReference type="EC" id="2.6.1.62"/>
    </reaction>
</comment>
<dbReference type="PANTHER" id="PTHR42684">
    <property type="entry name" value="ADENOSYLMETHIONINE-8-AMINO-7-OXONONANOATE AMINOTRANSFERASE"/>
    <property type="match status" value="1"/>
</dbReference>
<comment type="cofactor">
    <cofactor evidence="1 9">
        <name>pyridoxal 5'-phosphate</name>
        <dbReference type="ChEBI" id="CHEBI:597326"/>
    </cofactor>
</comment>
<dbReference type="HAMAP" id="MF_00834">
    <property type="entry name" value="BioA"/>
    <property type="match status" value="1"/>
</dbReference>
<evidence type="ECO:0000256" key="4">
    <source>
        <dbReference type="ARBA" id="ARBA00022679"/>
    </source>
</evidence>
<dbReference type="AlphaFoldDB" id="A0A1N6YMJ1"/>
<sequence length="438" mass="48780">MSLAERDHNVIWHPYTQMKTAALPIPIVRGEGALLYAEDGKTYIDAVASWWVNLHGHAHSYIAQKVADQLQTLEHVIFAGFTHPAAITFAERLIQILPTGQSRIFYSDNGSTAVEVALKMAIQYWQNKGIPKRKIIAFRNSYHGDTFGAMAVSARSAFTAPFWSYLFEVCFIDVPIPGHEEETIKQLEAYAHASDVAAFIYEPLVLGTAGMVMYTPQVLDQLLSICQQHDILTIADEVMTGFGRTGRTFASDYQQLKPDMVTMSKGLTGGTMALGATSCNEKIYEAFLSDDKHKTLFHGHSYTGNPVACAAGLASMDLLLQEETQQHITHISQRHTAFAEQLKSMPKVVEVRQQGTILAVEFEADGTSYFNKLGDTLYSFALEQGVILRPLGNIIYVIPPYCITDAQLDQVYQTIRGMQELITGNRYFEPPQQTTLHD</sequence>
<evidence type="ECO:0000256" key="1">
    <source>
        <dbReference type="ARBA" id="ARBA00001933"/>
    </source>
</evidence>
<gene>
    <name evidence="9" type="primary">bioA</name>
    <name evidence="10" type="ORF">SAMN05421545_2584</name>
</gene>
<evidence type="ECO:0000256" key="6">
    <source>
        <dbReference type="ARBA" id="ARBA00022756"/>
    </source>
</evidence>
<keyword evidence="4 9" id="KW-0808">Transferase</keyword>
<evidence type="ECO:0000256" key="9">
    <source>
        <dbReference type="HAMAP-Rule" id="MF_00834"/>
    </source>
</evidence>